<dbReference type="GO" id="GO:0002143">
    <property type="term" value="P:tRNA wobble position uridine thiolation"/>
    <property type="evidence" value="ECO:0007669"/>
    <property type="project" value="TreeGrafter"/>
</dbReference>
<name>A0A7V4TKP0_9BACT</name>
<feature type="compositionally biased region" description="Basic and acidic residues" evidence="2">
    <location>
        <begin position="43"/>
        <end position="52"/>
    </location>
</feature>
<keyword evidence="4" id="KW-0378">Hydrolase</keyword>
<feature type="compositionally biased region" description="Polar residues" evidence="2">
    <location>
        <begin position="58"/>
        <end position="82"/>
    </location>
</feature>
<evidence type="ECO:0000256" key="1">
    <source>
        <dbReference type="ARBA" id="ARBA00022679"/>
    </source>
</evidence>
<sequence>MAHAAGRTAPKRTGSSVNWSKDSVATPDTRSHHPSSPGQCLRSETRGKEKKTGMKSPRVTTTYTGSHRTGGSTGKARNQRSASPRMMKSENIPGFLCLRAKKAEMAFRSLFAIVSAFFKHFFKALLYRNCFFRELERLQTVDFPGQGPINYYNDRNNCFREDIMQCVLCGKTAAVNITKALCRECFLKDYESRIRRLIQREKLITSQDRILVAVSGGKDSLSCAQVLHTLGYSIAVLHVDVGVAACTNPRTRNVVERFCEERDIPFYFLSFSEYLGVDMDEFFRKARRPRCATCGMLKRYVFNRFARENGFTKLATGHCADDVARYFLKAWVSGNRESFLWLEKLKPLTPSLHPRVVARIRPLFFSLEQENYAYTKFREIVVAGCTMCSFFLRKDSWTEMLHRIEEVRRDFALAIARTLARQPEKGEANDTFQECRICGEPTSREICAVCRVRERCSPNH</sequence>
<evidence type="ECO:0000256" key="2">
    <source>
        <dbReference type="SAM" id="MobiDB-lite"/>
    </source>
</evidence>
<dbReference type="Gene3D" id="3.40.50.620">
    <property type="entry name" value="HUPs"/>
    <property type="match status" value="1"/>
</dbReference>
<dbReference type="GO" id="GO:0016787">
    <property type="term" value="F:hydrolase activity"/>
    <property type="evidence" value="ECO:0007669"/>
    <property type="project" value="UniProtKB-KW"/>
</dbReference>
<dbReference type="GO" id="GO:0002144">
    <property type="term" value="C:cytosolic tRNA wobble base thiouridylase complex"/>
    <property type="evidence" value="ECO:0007669"/>
    <property type="project" value="TreeGrafter"/>
</dbReference>
<feature type="domain" description="tRNA(Ile)-lysidine/2-thiocytidine synthase N-terminal" evidence="3">
    <location>
        <begin position="210"/>
        <end position="340"/>
    </location>
</feature>
<evidence type="ECO:0000259" key="3">
    <source>
        <dbReference type="Pfam" id="PF01171"/>
    </source>
</evidence>
<organism evidence="4">
    <name type="scientific">Candidatus Caldatribacterium saccharofermentans</name>
    <dbReference type="NCBI Taxonomy" id="1454753"/>
    <lineage>
        <taxon>Bacteria</taxon>
        <taxon>Pseudomonadati</taxon>
        <taxon>Atribacterota</taxon>
        <taxon>Atribacteria</taxon>
        <taxon>Atribacterales</taxon>
        <taxon>Candidatus Caldatribacteriaceae</taxon>
        <taxon>Candidatus Caldatribacterium</taxon>
    </lineage>
</organism>
<dbReference type="GO" id="GO:0000049">
    <property type="term" value="F:tRNA binding"/>
    <property type="evidence" value="ECO:0007669"/>
    <property type="project" value="TreeGrafter"/>
</dbReference>
<dbReference type="AlphaFoldDB" id="A0A7V4TKP0"/>
<dbReference type="PANTHER" id="PTHR11807">
    <property type="entry name" value="ATPASES OF THE PP SUPERFAMILY-RELATED"/>
    <property type="match status" value="1"/>
</dbReference>
<protein>
    <submittedName>
        <fullName evidence="4">Adenine nucleotide alpha hydrolase family protein</fullName>
    </submittedName>
</protein>
<dbReference type="Pfam" id="PF01171">
    <property type="entry name" value="ATP_bind_3"/>
    <property type="match status" value="1"/>
</dbReference>
<feature type="compositionally biased region" description="Polar residues" evidence="2">
    <location>
        <begin position="13"/>
        <end position="38"/>
    </location>
</feature>
<comment type="caution">
    <text evidence="4">The sequence shown here is derived from an EMBL/GenBank/DDBJ whole genome shotgun (WGS) entry which is preliminary data.</text>
</comment>
<dbReference type="EMBL" id="DTIY01000085">
    <property type="protein sequence ID" value="HGY40288.1"/>
    <property type="molecule type" value="Genomic_DNA"/>
</dbReference>
<dbReference type="InterPro" id="IPR014729">
    <property type="entry name" value="Rossmann-like_a/b/a_fold"/>
</dbReference>
<evidence type="ECO:0000313" key="4">
    <source>
        <dbReference type="EMBL" id="HGY40288.1"/>
    </source>
</evidence>
<accession>A0A7V4TKP0</accession>
<reference evidence="4" key="1">
    <citation type="journal article" date="2020" name="mSystems">
        <title>Genome- and Community-Level Interaction Insights into Carbon Utilization and Element Cycling Functions of Hydrothermarchaeota in Hydrothermal Sediment.</title>
        <authorList>
            <person name="Zhou Z."/>
            <person name="Liu Y."/>
            <person name="Xu W."/>
            <person name="Pan J."/>
            <person name="Luo Z.H."/>
            <person name="Li M."/>
        </authorList>
    </citation>
    <scope>NUCLEOTIDE SEQUENCE [LARGE SCALE GENOMIC DNA]</scope>
    <source>
        <strain evidence="4">SpSt-82</strain>
    </source>
</reference>
<dbReference type="InterPro" id="IPR011063">
    <property type="entry name" value="TilS/TtcA_N"/>
</dbReference>
<dbReference type="SUPFAM" id="SSF52402">
    <property type="entry name" value="Adenine nucleotide alpha hydrolases-like"/>
    <property type="match status" value="1"/>
</dbReference>
<dbReference type="GO" id="GO:0016740">
    <property type="term" value="F:transferase activity"/>
    <property type="evidence" value="ECO:0007669"/>
    <property type="project" value="UniProtKB-KW"/>
</dbReference>
<gene>
    <name evidence="4" type="ORF">ENW11_10860</name>
</gene>
<keyword evidence="1" id="KW-0808">Transferase</keyword>
<proteinExistence type="predicted"/>
<dbReference type="PANTHER" id="PTHR11807:SF12">
    <property type="entry name" value="CYTOPLASMIC TRNA 2-THIOLATION PROTEIN 1"/>
    <property type="match status" value="1"/>
</dbReference>
<feature type="region of interest" description="Disordered" evidence="2">
    <location>
        <begin position="1"/>
        <end position="85"/>
    </location>
</feature>